<name>A0ABR6ZXB6_9BURK</name>
<gene>
    <name evidence="1" type="ORF">H8L32_22785</name>
</gene>
<accession>A0ABR6ZXB6</accession>
<dbReference type="RefSeq" id="WP_186949739.1">
    <property type="nucleotide sequence ID" value="NZ_JACOGF010000015.1"/>
</dbReference>
<dbReference type="EMBL" id="JACOGF010000015">
    <property type="protein sequence ID" value="MBC3920309.1"/>
    <property type="molecule type" value="Genomic_DNA"/>
</dbReference>
<comment type="caution">
    <text evidence="1">The sequence shown here is derived from an EMBL/GenBank/DDBJ whole genome shotgun (WGS) entry which is preliminary data.</text>
</comment>
<proteinExistence type="predicted"/>
<reference evidence="1 2" key="1">
    <citation type="submission" date="2020-08" db="EMBL/GenBank/DDBJ databases">
        <title>Novel species isolated from subtropical streams in China.</title>
        <authorList>
            <person name="Lu H."/>
        </authorList>
    </citation>
    <scope>NUCLEOTIDE SEQUENCE [LARGE SCALE GENOMIC DNA]</scope>
    <source>
        <strain evidence="1 2">CY18W</strain>
    </source>
</reference>
<evidence type="ECO:0000313" key="2">
    <source>
        <dbReference type="Proteomes" id="UP000650424"/>
    </source>
</evidence>
<protein>
    <submittedName>
        <fullName evidence="1">Immunity 49 family protein</fullName>
    </submittedName>
</protein>
<organism evidence="1 2">
    <name type="scientific">Undibacterium hunanense</name>
    <dbReference type="NCBI Taxonomy" id="2762292"/>
    <lineage>
        <taxon>Bacteria</taxon>
        <taxon>Pseudomonadati</taxon>
        <taxon>Pseudomonadota</taxon>
        <taxon>Betaproteobacteria</taxon>
        <taxon>Burkholderiales</taxon>
        <taxon>Oxalobacteraceae</taxon>
        <taxon>Undibacterium</taxon>
    </lineage>
</organism>
<evidence type="ECO:0000313" key="1">
    <source>
        <dbReference type="EMBL" id="MBC3920309.1"/>
    </source>
</evidence>
<keyword evidence="2" id="KW-1185">Reference proteome</keyword>
<dbReference type="Proteomes" id="UP000650424">
    <property type="component" value="Unassembled WGS sequence"/>
</dbReference>
<sequence length="272" mass="31183">MTILNEKALARLTHTDEHLNGDSFQPERILSLNNRISANEDNASSCILRLSSFATAKGISSWFHTENLAELKNWFYVHSKLAFILTQPPFNQTAGTMANENKALHGMFFLVSDNLSLIRWYSNYDQAFGEKYVNNTGRYDYWTKQFFVGLRGEWDVLGDRCERLLANPPNGSREKKFIIDHQFYLALAKGDVARMEAVINILVTNKYIARRDALEGGYTAGLICTPAILYSKLAWYHGYEVNIDSPYIPKEWLPISPLDSYTDPYDFMKSYA</sequence>